<protein>
    <submittedName>
        <fullName evidence="1">Uncharacterized protein</fullName>
    </submittedName>
</protein>
<name>A0A812ZIJ9_9DINO</name>
<evidence type="ECO:0000313" key="2">
    <source>
        <dbReference type="Proteomes" id="UP000601435"/>
    </source>
</evidence>
<dbReference type="Proteomes" id="UP000601435">
    <property type="component" value="Unassembled WGS sequence"/>
</dbReference>
<organism evidence="1 2">
    <name type="scientific">Symbiodinium necroappetens</name>
    <dbReference type="NCBI Taxonomy" id="1628268"/>
    <lineage>
        <taxon>Eukaryota</taxon>
        <taxon>Sar</taxon>
        <taxon>Alveolata</taxon>
        <taxon>Dinophyceae</taxon>
        <taxon>Suessiales</taxon>
        <taxon>Symbiodiniaceae</taxon>
        <taxon>Symbiodinium</taxon>
    </lineage>
</organism>
<evidence type="ECO:0000313" key="1">
    <source>
        <dbReference type="EMBL" id="CAE7827677.1"/>
    </source>
</evidence>
<keyword evidence="2" id="KW-1185">Reference proteome</keyword>
<accession>A0A812ZIJ9</accession>
<reference evidence="1" key="1">
    <citation type="submission" date="2021-02" db="EMBL/GenBank/DDBJ databases">
        <authorList>
            <person name="Dougan E. K."/>
            <person name="Rhodes N."/>
            <person name="Thang M."/>
            <person name="Chan C."/>
        </authorList>
    </citation>
    <scope>NUCLEOTIDE SEQUENCE</scope>
</reference>
<dbReference type="AlphaFoldDB" id="A0A812ZIJ9"/>
<gene>
    <name evidence="1" type="ORF">SNEC2469_LOCUS24718</name>
</gene>
<proteinExistence type="predicted"/>
<dbReference type="EMBL" id="CAJNJA010047933">
    <property type="protein sequence ID" value="CAE7827677.1"/>
    <property type="molecule type" value="Genomic_DNA"/>
</dbReference>
<dbReference type="OrthoDB" id="10279156at2759"/>
<sequence length="193" mass="21131">MRFSAVCTGHDANVKMCIRPTGWKFGEIQESRASCLVRQILAGPVTFCVLAVLLWRAWRLLLPDGSHATFISKVRVALPAAGKTLQSLQWAGIIFLVDRSVQTALSQRGALRRTASLEPFGHEACMDQDKTSDDEIIRSCTSAQETLQAPAHSPAAENSGDLPRHRMKRQLARALKLNAAQTLRACGNAGPWL</sequence>
<comment type="caution">
    <text evidence="1">The sequence shown here is derived from an EMBL/GenBank/DDBJ whole genome shotgun (WGS) entry which is preliminary data.</text>
</comment>